<dbReference type="EMBL" id="VFQX01000064">
    <property type="protein sequence ID" value="KAF0972908.1"/>
    <property type="molecule type" value="Genomic_DNA"/>
</dbReference>
<keyword evidence="2" id="KW-1185">Reference proteome</keyword>
<sequence length="111" mass="13088">MPSNTKTDHYRNQIYLDDDDFIYVSDEELQQVKSWVTKKGTAWTIKKGISKMIGMPSWILTAIEKMGQVQGYVSNKMREKSIKQTNQWVQQGKMSEDEAYDYVLDKDLDYY</sequence>
<dbReference type="Proteomes" id="UP000444721">
    <property type="component" value="Unassembled WGS sequence"/>
</dbReference>
<proteinExistence type="predicted"/>
<reference evidence="1 2" key="1">
    <citation type="journal article" date="2019" name="Sci. Rep.">
        <title>Nanopore sequencing improves the draft genome of the human pathogenic amoeba Naegleria fowleri.</title>
        <authorList>
            <person name="Liechti N."/>
            <person name="Schurch N."/>
            <person name="Bruggmann R."/>
            <person name="Wittwer M."/>
        </authorList>
    </citation>
    <scope>NUCLEOTIDE SEQUENCE [LARGE SCALE GENOMIC DNA]</scope>
    <source>
        <strain evidence="1 2">ATCC 30894</strain>
    </source>
</reference>
<dbReference type="GeneID" id="68115978"/>
<dbReference type="VEuPathDB" id="AmoebaDB:FDP41_008760"/>
<organism evidence="1 2">
    <name type="scientific">Naegleria fowleri</name>
    <name type="common">Brain eating amoeba</name>
    <dbReference type="NCBI Taxonomy" id="5763"/>
    <lineage>
        <taxon>Eukaryota</taxon>
        <taxon>Discoba</taxon>
        <taxon>Heterolobosea</taxon>
        <taxon>Tetramitia</taxon>
        <taxon>Eutetramitia</taxon>
        <taxon>Vahlkampfiidae</taxon>
        <taxon>Naegleria</taxon>
    </lineage>
</organism>
<name>A0A6A5BG06_NAEFO</name>
<dbReference type="AlphaFoldDB" id="A0A6A5BG06"/>
<evidence type="ECO:0000313" key="1">
    <source>
        <dbReference type="EMBL" id="KAF0972908.1"/>
    </source>
</evidence>
<evidence type="ECO:0000313" key="2">
    <source>
        <dbReference type="Proteomes" id="UP000444721"/>
    </source>
</evidence>
<gene>
    <name evidence="1" type="ORF">FDP41_008760</name>
</gene>
<dbReference type="VEuPathDB" id="AmoebaDB:NfTy_010660"/>
<dbReference type="RefSeq" id="XP_044557622.1">
    <property type="nucleotide sequence ID" value="XM_044712648.1"/>
</dbReference>
<dbReference type="VEuPathDB" id="AmoebaDB:NF0095540"/>
<protein>
    <submittedName>
        <fullName evidence="1">Uncharacterized protein</fullName>
    </submittedName>
</protein>
<comment type="caution">
    <text evidence="1">The sequence shown here is derived from an EMBL/GenBank/DDBJ whole genome shotgun (WGS) entry which is preliminary data.</text>
</comment>
<accession>A0A6A5BG06</accession>